<protein>
    <recommendedName>
        <fullName evidence="1">Glutamate/phenylalanine/leucine/valine/L-tryptophan dehydrogenase C-terminal domain-containing protein</fullName>
    </recommendedName>
</protein>
<dbReference type="GO" id="GO:0006520">
    <property type="term" value="P:amino acid metabolic process"/>
    <property type="evidence" value="ECO:0007669"/>
    <property type="project" value="InterPro"/>
</dbReference>
<dbReference type="Gene3D" id="3.40.50.720">
    <property type="entry name" value="NAD(P)-binding Rossmann-like Domain"/>
    <property type="match status" value="1"/>
</dbReference>
<reference evidence="2" key="1">
    <citation type="journal article" date="2014" name="Front. Microbiol.">
        <title>High frequency of phylogenetically diverse reductive dehalogenase-homologous genes in deep subseafloor sedimentary metagenomes.</title>
        <authorList>
            <person name="Kawai M."/>
            <person name="Futagami T."/>
            <person name="Toyoda A."/>
            <person name="Takaki Y."/>
            <person name="Nishi S."/>
            <person name="Hori S."/>
            <person name="Arai W."/>
            <person name="Tsubouchi T."/>
            <person name="Morono Y."/>
            <person name="Uchiyama I."/>
            <person name="Ito T."/>
            <person name="Fujiyama A."/>
            <person name="Inagaki F."/>
            <person name="Takami H."/>
        </authorList>
    </citation>
    <scope>NUCLEOTIDE SEQUENCE</scope>
    <source>
        <strain evidence="2">Expedition CK06-06</strain>
    </source>
</reference>
<dbReference type="EMBL" id="BARS01028521">
    <property type="protein sequence ID" value="GAG09453.1"/>
    <property type="molecule type" value="Genomic_DNA"/>
</dbReference>
<dbReference type="Pfam" id="PF00208">
    <property type="entry name" value="ELFV_dehydrog"/>
    <property type="match status" value="1"/>
</dbReference>
<name>X0VAH2_9ZZZZ</name>
<organism evidence="2">
    <name type="scientific">marine sediment metagenome</name>
    <dbReference type="NCBI Taxonomy" id="412755"/>
    <lineage>
        <taxon>unclassified sequences</taxon>
        <taxon>metagenomes</taxon>
        <taxon>ecological metagenomes</taxon>
    </lineage>
</organism>
<feature type="domain" description="Glutamate/phenylalanine/leucine/valine/L-tryptophan dehydrogenase C-terminal" evidence="1">
    <location>
        <begin position="9"/>
        <end position="92"/>
    </location>
</feature>
<dbReference type="SUPFAM" id="SSF51735">
    <property type="entry name" value="NAD(P)-binding Rossmann-fold domains"/>
    <property type="match status" value="1"/>
</dbReference>
<proteinExistence type="predicted"/>
<feature type="non-terminal residue" evidence="2">
    <location>
        <position position="110"/>
    </location>
</feature>
<accession>X0VAH2</accession>
<gene>
    <name evidence="2" type="ORF">S01H1_44694</name>
</gene>
<sequence>MHFKIAFIGFGTVGQGLSEILLEKKDMLAEKYDFHYTIVAVSDIMKGSVYDENGLDMAKILDLVKMGKKLDEYPTGIKGMDSLTTIKETNADTIVEVTFTDVKTGEPALT</sequence>
<dbReference type="AlphaFoldDB" id="X0VAH2"/>
<dbReference type="InterPro" id="IPR006096">
    <property type="entry name" value="Glu/Leu/Phe/Val/Trp_DH_C"/>
</dbReference>
<comment type="caution">
    <text evidence="2">The sequence shown here is derived from an EMBL/GenBank/DDBJ whole genome shotgun (WGS) entry which is preliminary data.</text>
</comment>
<evidence type="ECO:0000259" key="1">
    <source>
        <dbReference type="Pfam" id="PF00208"/>
    </source>
</evidence>
<evidence type="ECO:0000313" key="2">
    <source>
        <dbReference type="EMBL" id="GAG09453.1"/>
    </source>
</evidence>
<dbReference type="InterPro" id="IPR036291">
    <property type="entry name" value="NAD(P)-bd_dom_sf"/>
</dbReference>
<dbReference type="GO" id="GO:0016491">
    <property type="term" value="F:oxidoreductase activity"/>
    <property type="evidence" value="ECO:0007669"/>
    <property type="project" value="InterPro"/>
</dbReference>